<evidence type="ECO:0000313" key="3">
    <source>
        <dbReference type="Proteomes" id="UP001430306"/>
    </source>
</evidence>
<organism evidence="2 3">
    <name type="scientific">Rhodopirellula halodulae</name>
    <dbReference type="NCBI Taxonomy" id="2894198"/>
    <lineage>
        <taxon>Bacteria</taxon>
        <taxon>Pseudomonadati</taxon>
        <taxon>Planctomycetota</taxon>
        <taxon>Planctomycetia</taxon>
        <taxon>Pirellulales</taxon>
        <taxon>Pirellulaceae</taxon>
        <taxon>Rhodopirellula</taxon>
    </lineage>
</organism>
<feature type="compositionally biased region" description="Basic residues" evidence="1">
    <location>
        <begin position="160"/>
        <end position="173"/>
    </location>
</feature>
<dbReference type="Proteomes" id="UP001430306">
    <property type="component" value="Unassembled WGS sequence"/>
</dbReference>
<dbReference type="EMBL" id="JAJKFW010000062">
    <property type="protein sequence ID" value="MCC9644942.1"/>
    <property type="molecule type" value="Genomic_DNA"/>
</dbReference>
<keyword evidence="3" id="KW-1185">Reference proteome</keyword>
<gene>
    <name evidence="2" type="ORF">LOC71_21915</name>
</gene>
<reference evidence="2" key="1">
    <citation type="submission" date="2021-11" db="EMBL/GenBank/DDBJ databases">
        <title>Genome sequence.</title>
        <authorList>
            <person name="Sun Q."/>
        </authorList>
    </citation>
    <scope>NUCLEOTIDE SEQUENCE</scope>
    <source>
        <strain evidence="2">JC740</strain>
    </source>
</reference>
<sequence>MATTPTTATTVAPGITRVERNNSKGYVVRVCRDGVRNSEYYSDTMCGGKRKALQMAKQRHAELLDYLGPANNSTKDKLTSRNTTGKVGVHLAHSIDNRYPGCEYRAYCASWKTEDGSRKKISFAFNRYGEDEAWELACIARDRETNDRDEVISIRDRQIKRQSRKKTAAKRRR</sequence>
<dbReference type="RefSeq" id="WP_230276603.1">
    <property type="nucleotide sequence ID" value="NZ_JAJKFW010000062.1"/>
</dbReference>
<accession>A0ABS8NN21</accession>
<feature type="region of interest" description="Disordered" evidence="1">
    <location>
        <begin position="149"/>
        <end position="173"/>
    </location>
</feature>
<name>A0ABS8NN21_9BACT</name>
<protein>
    <submittedName>
        <fullName evidence="2">Transcriptional regulator</fullName>
    </submittedName>
</protein>
<comment type="caution">
    <text evidence="2">The sequence shown here is derived from an EMBL/GenBank/DDBJ whole genome shotgun (WGS) entry which is preliminary data.</text>
</comment>
<proteinExistence type="predicted"/>
<evidence type="ECO:0000256" key="1">
    <source>
        <dbReference type="SAM" id="MobiDB-lite"/>
    </source>
</evidence>
<evidence type="ECO:0000313" key="2">
    <source>
        <dbReference type="EMBL" id="MCC9644942.1"/>
    </source>
</evidence>
<dbReference type="Gene3D" id="1.20.5.2050">
    <property type="match status" value="1"/>
</dbReference>
<feature type="compositionally biased region" description="Basic and acidic residues" evidence="1">
    <location>
        <begin position="149"/>
        <end position="159"/>
    </location>
</feature>